<proteinExistence type="predicted"/>
<evidence type="ECO:0000313" key="2">
    <source>
        <dbReference type="Proteomes" id="UP001153050"/>
    </source>
</evidence>
<dbReference type="EMBL" id="CAKXZT010000152">
    <property type="protein sequence ID" value="CAH2407085.1"/>
    <property type="molecule type" value="Genomic_DNA"/>
</dbReference>
<gene>
    <name evidence="1" type="ORF">MES5069_550130</name>
</gene>
<organism evidence="1 2">
    <name type="scientific">Mesorhizobium escarrei</name>
    <dbReference type="NCBI Taxonomy" id="666018"/>
    <lineage>
        <taxon>Bacteria</taxon>
        <taxon>Pseudomonadati</taxon>
        <taxon>Pseudomonadota</taxon>
        <taxon>Alphaproteobacteria</taxon>
        <taxon>Hyphomicrobiales</taxon>
        <taxon>Phyllobacteriaceae</taxon>
        <taxon>Mesorhizobium</taxon>
    </lineage>
</organism>
<keyword evidence="2" id="KW-1185">Reference proteome</keyword>
<comment type="caution">
    <text evidence="1">The sequence shown here is derived from an EMBL/GenBank/DDBJ whole genome shotgun (WGS) entry which is preliminary data.</text>
</comment>
<name>A0ABN8KA12_9HYPH</name>
<reference evidence="1 2" key="1">
    <citation type="submission" date="2022-03" db="EMBL/GenBank/DDBJ databases">
        <authorList>
            <person name="Brunel B."/>
        </authorList>
    </citation>
    <scope>NUCLEOTIDE SEQUENCE [LARGE SCALE GENOMIC DNA]</scope>
    <source>
        <strain evidence="1">STM5069sample</strain>
    </source>
</reference>
<protein>
    <submittedName>
        <fullName evidence="1">Uncharacterized protein</fullName>
    </submittedName>
</protein>
<dbReference type="Proteomes" id="UP001153050">
    <property type="component" value="Unassembled WGS sequence"/>
</dbReference>
<accession>A0ABN8KA12</accession>
<sequence length="129" mass="14635">MLGPYSAAQREINGDAAVLVQQLIRALQGVLGSFYSLSGLGRFEAINFKHFPASYAVAVPSIVVNRRRSRLFRPRRWLFPAYKRVGDCRARTLRAFDTCHWRRECPPPPNPRSSDNVPLARLNPCIARI</sequence>
<evidence type="ECO:0000313" key="1">
    <source>
        <dbReference type="EMBL" id="CAH2407085.1"/>
    </source>
</evidence>